<gene>
    <name evidence="2" type="ORF">ANANG_G00081240</name>
</gene>
<comment type="caution">
    <text evidence="2">The sequence shown here is derived from an EMBL/GenBank/DDBJ whole genome shotgun (WGS) entry which is preliminary data.</text>
</comment>
<dbReference type="AlphaFoldDB" id="A0A9D3MM29"/>
<dbReference type="EMBL" id="JAFIRN010000004">
    <property type="protein sequence ID" value="KAG5850342.1"/>
    <property type="molecule type" value="Genomic_DNA"/>
</dbReference>
<name>A0A9D3MM29_ANGAN</name>
<dbReference type="PANTHER" id="PTHR19446">
    <property type="entry name" value="REVERSE TRANSCRIPTASES"/>
    <property type="match status" value="1"/>
</dbReference>
<sequence>MDTFLGCLDRRLGDERMDSELSTEELTRAVLSLNQHKAPGPDGIPAEFYQTYWDLLKEDVAEVFRAAYREGRLGASLRQSLVALVPKKGDLKDLRNWRPINLLSVDYKIMAKALMRRFQGLITSVIGPDQTCSVQGRSINDNLLLVRDLIIHSGERRSPLCLLSLDQEKAFDRVSHVCLERVLERMNIPGPLRRWIKICLTDITGRVVVNRQPSAPFAIRSGVRQG</sequence>
<proteinExistence type="predicted"/>
<dbReference type="SUPFAM" id="SSF56672">
    <property type="entry name" value="DNA/RNA polymerases"/>
    <property type="match status" value="1"/>
</dbReference>
<keyword evidence="3" id="KW-1185">Reference proteome</keyword>
<dbReference type="InterPro" id="IPR043502">
    <property type="entry name" value="DNA/RNA_pol_sf"/>
</dbReference>
<evidence type="ECO:0000313" key="3">
    <source>
        <dbReference type="Proteomes" id="UP001044222"/>
    </source>
</evidence>
<feature type="domain" description="Reverse transcriptase" evidence="1">
    <location>
        <begin position="66"/>
        <end position="226"/>
    </location>
</feature>
<dbReference type="Pfam" id="PF00078">
    <property type="entry name" value="RVT_1"/>
    <property type="match status" value="1"/>
</dbReference>
<evidence type="ECO:0000313" key="2">
    <source>
        <dbReference type="EMBL" id="KAG5850342.1"/>
    </source>
</evidence>
<evidence type="ECO:0000259" key="1">
    <source>
        <dbReference type="PROSITE" id="PS50878"/>
    </source>
</evidence>
<reference evidence="2" key="1">
    <citation type="submission" date="2021-01" db="EMBL/GenBank/DDBJ databases">
        <title>A chromosome-scale assembly of European eel, Anguilla anguilla.</title>
        <authorList>
            <person name="Henkel C."/>
            <person name="Jong-Raadsen S.A."/>
            <person name="Dufour S."/>
            <person name="Weltzien F.-A."/>
            <person name="Palstra A.P."/>
            <person name="Pelster B."/>
            <person name="Spaink H.P."/>
            <person name="Van Den Thillart G.E."/>
            <person name="Jansen H."/>
            <person name="Zahm M."/>
            <person name="Klopp C."/>
            <person name="Cedric C."/>
            <person name="Louis A."/>
            <person name="Berthelot C."/>
            <person name="Parey E."/>
            <person name="Roest Crollius H."/>
            <person name="Montfort J."/>
            <person name="Robinson-Rechavi M."/>
            <person name="Bucao C."/>
            <person name="Bouchez O."/>
            <person name="Gislard M."/>
            <person name="Lluch J."/>
            <person name="Milhes M."/>
            <person name="Lampietro C."/>
            <person name="Lopez Roques C."/>
            <person name="Donnadieu C."/>
            <person name="Braasch I."/>
            <person name="Desvignes T."/>
            <person name="Postlethwait J."/>
            <person name="Bobe J."/>
            <person name="Guiguen Y."/>
            <person name="Dirks R."/>
        </authorList>
    </citation>
    <scope>NUCLEOTIDE SEQUENCE</scope>
    <source>
        <strain evidence="2">Tag_6206</strain>
        <tissue evidence="2">Liver</tissue>
    </source>
</reference>
<accession>A0A9D3MM29</accession>
<dbReference type="CDD" id="cd01650">
    <property type="entry name" value="RT_nLTR_like"/>
    <property type="match status" value="1"/>
</dbReference>
<organism evidence="2 3">
    <name type="scientific">Anguilla anguilla</name>
    <name type="common">European freshwater eel</name>
    <name type="synonym">Muraena anguilla</name>
    <dbReference type="NCBI Taxonomy" id="7936"/>
    <lineage>
        <taxon>Eukaryota</taxon>
        <taxon>Metazoa</taxon>
        <taxon>Chordata</taxon>
        <taxon>Craniata</taxon>
        <taxon>Vertebrata</taxon>
        <taxon>Euteleostomi</taxon>
        <taxon>Actinopterygii</taxon>
        <taxon>Neopterygii</taxon>
        <taxon>Teleostei</taxon>
        <taxon>Anguilliformes</taxon>
        <taxon>Anguillidae</taxon>
        <taxon>Anguilla</taxon>
    </lineage>
</organism>
<protein>
    <recommendedName>
        <fullName evidence="1">Reverse transcriptase domain-containing protein</fullName>
    </recommendedName>
</protein>
<dbReference type="PROSITE" id="PS50878">
    <property type="entry name" value="RT_POL"/>
    <property type="match status" value="1"/>
</dbReference>
<dbReference type="InterPro" id="IPR000477">
    <property type="entry name" value="RT_dom"/>
</dbReference>
<feature type="non-terminal residue" evidence="2">
    <location>
        <position position="226"/>
    </location>
</feature>
<dbReference type="Proteomes" id="UP001044222">
    <property type="component" value="Unassembled WGS sequence"/>
</dbReference>